<comment type="caution">
    <text evidence="2">The sequence shown here is derived from an EMBL/GenBank/DDBJ whole genome shotgun (WGS) entry which is preliminary data.</text>
</comment>
<keyword evidence="3" id="KW-1185">Reference proteome</keyword>
<name>A0A9X2E4P9_9NOCA</name>
<keyword evidence="1" id="KW-0732">Signal</keyword>
<evidence type="ECO:0000313" key="2">
    <source>
        <dbReference type="EMBL" id="MCM6773028.1"/>
    </source>
</evidence>
<dbReference type="Pfam" id="PF10969">
    <property type="entry name" value="DUF2771"/>
    <property type="match status" value="1"/>
</dbReference>
<feature type="chain" id="PRO_5040822122" evidence="1">
    <location>
        <begin position="25"/>
        <end position="176"/>
    </location>
</feature>
<dbReference type="InterPro" id="IPR024495">
    <property type="entry name" value="DUF2771"/>
</dbReference>
<dbReference type="Proteomes" id="UP001139157">
    <property type="component" value="Unassembled WGS sequence"/>
</dbReference>
<gene>
    <name evidence="2" type="ORF">NDR86_06035</name>
</gene>
<dbReference type="AlphaFoldDB" id="A0A9X2E4P9"/>
<dbReference type="EMBL" id="JAMRXG010000002">
    <property type="protein sequence ID" value="MCM6773028.1"/>
    <property type="molecule type" value="Genomic_DNA"/>
</dbReference>
<sequence length="176" mass="18975">MKPKTRTALALSVAAVLVVIVAVAAVVAVAVRNAHRPDPTITAYAHGKSVTVPPYRFCTVTQSEVSGQLGLDCRESQVTVELATPPGYPVQLSLPRHIADAPWVMKMEYIRPDGSSAQQVATYSDYPEGTLALTVDSRPEPDLRLVGLVVQLLVPVRDEAGNEDLAPYQEWSIKTA</sequence>
<protein>
    <submittedName>
        <fullName evidence="2">DUF2771 domain-containing protein</fullName>
    </submittedName>
</protein>
<evidence type="ECO:0000313" key="3">
    <source>
        <dbReference type="Proteomes" id="UP001139157"/>
    </source>
</evidence>
<reference evidence="2" key="1">
    <citation type="submission" date="2022-06" db="EMBL/GenBank/DDBJ databases">
        <title>Novel species in genus nocardia.</title>
        <authorList>
            <person name="Li F."/>
        </authorList>
    </citation>
    <scope>NUCLEOTIDE SEQUENCE</scope>
    <source>
        <strain evidence="2">CDC141</strain>
    </source>
</reference>
<feature type="signal peptide" evidence="1">
    <location>
        <begin position="1"/>
        <end position="24"/>
    </location>
</feature>
<accession>A0A9X2E4P9</accession>
<dbReference type="RefSeq" id="WP_251910016.1">
    <property type="nucleotide sequence ID" value="NZ_JAMRXG010000002.1"/>
</dbReference>
<evidence type="ECO:0000256" key="1">
    <source>
        <dbReference type="SAM" id="SignalP"/>
    </source>
</evidence>
<organism evidence="2 3">
    <name type="scientific">Nocardia pulmonis</name>
    <dbReference type="NCBI Taxonomy" id="2951408"/>
    <lineage>
        <taxon>Bacteria</taxon>
        <taxon>Bacillati</taxon>
        <taxon>Actinomycetota</taxon>
        <taxon>Actinomycetes</taxon>
        <taxon>Mycobacteriales</taxon>
        <taxon>Nocardiaceae</taxon>
        <taxon>Nocardia</taxon>
    </lineage>
</organism>
<proteinExistence type="predicted"/>